<evidence type="ECO:0000313" key="1">
    <source>
        <dbReference type="EMBL" id="KAK7340020.1"/>
    </source>
</evidence>
<dbReference type="AlphaFoldDB" id="A0AAN9LPR3"/>
<evidence type="ECO:0000313" key="2">
    <source>
        <dbReference type="Proteomes" id="UP001367508"/>
    </source>
</evidence>
<gene>
    <name evidence="1" type="ORF">VNO77_20712</name>
</gene>
<sequence length="77" mass="8533">MWDPIHLIVLVELSGSLRCFGSGHVKYPTRPQLSLILLTLLLRLDDMFVGFQLPTFNARATASVLFSVPSLDQTTSS</sequence>
<dbReference type="EMBL" id="JAYMYQ010000004">
    <property type="protein sequence ID" value="KAK7340020.1"/>
    <property type="molecule type" value="Genomic_DNA"/>
</dbReference>
<comment type="caution">
    <text evidence="1">The sequence shown here is derived from an EMBL/GenBank/DDBJ whole genome shotgun (WGS) entry which is preliminary data.</text>
</comment>
<reference evidence="1 2" key="1">
    <citation type="submission" date="2024-01" db="EMBL/GenBank/DDBJ databases">
        <title>The genomes of 5 underutilized Papilionoideae crops provide insights into root nodulation and disease resistanc.</title>
        <authorList>
            <person name="Jiang F."/>
        </authorList>
    </citation>
    <scope>NUCLEOTIDE SEQUENCE [LARGE SCALE GENOMIC DNA]</scope>
    <source>
        <strain evidence="1">LVBAO_FW01</strain>
        <tissue evidence="1">Leaves</tissue>
    </source>
</reference>
<dbReference type="Proteomes" id="UP001367508">
    <property type="component" value="Unassembled WGS sequence"/>
</dbReference>
<name>A0AAN9LPR3_CANGL</name>
<accession>A0AAN9LPR3</accession>
<organism evidence="1 2">
    <name type="scientific">Canavalia gladiata</name>
    <name type="common">Sword bean</name>
    <name type="synonym">Dolichos gladiatus</name>
    <dbReference type="NCBI Taxonomy" id="3824"/>
    <lineage>
        <taxon>Eukaryota</taxon>
        <taxon>Viridiplantae</taxon>
        <taxon>Streptophyta</taxon>
        <taxon>Embryophyta</taxon>
        <taxon>Tracheophyta</taxon>
        <taxon>Spermatophyta</taxon>
        <taxon>Magnoliopsida</taxon>
        <taxon>eudicotyledons</taxon>
        <taxon>Gunneridae</taxon>
        <taxon>Pentapetalae</taxon>
        <taxon>rosids</taxon>
        <taxon>fabids</taxon>
        <taxon>Fabales</taxon>
        <taxon>Fabaceae</taxon>
        <taxon>Papilionoideae</taxon>
        <taxon>50 kb inversion clade</taxon>
        <taxon>NPAAA clade</taxon>
        <taxon>indigoferoid/millettioid clade</taxon>
        <taxon>Phaseoleae</taxon>
        <taxon>Canavalia</taxon>
    </lineage>
</organism>
<proteinExistence type="predicted"/>
<protein>
    <submittedName>
        <fullName evidence="1">Uncharacterized protein</fullName>
    </submittedName>
</protein>
<keyword evidence="2" id="KW-1185">Reference proteome</keyword>